<dbReference type="EMBL" id="JBFOLJ010000008">
    <property type="protein sequence ID" value="KAL2514308.1"/>
    <property type="molecule type" value="Genomic_DNA"/>
</dbReference>
<dbReference type="Pfam" id="PF03171">
    <property type="entry name" value="2OG-FeII_Oxy"/>
    <property type="match status" value="1"/>
</dbReference>
<dbReference type="GO" id="GO:0009805">
    <property type="term" value="P:coumarin biosynthetic process"/>
    <property type="evidence" value="ECO:0007669"/>
    <property type="project" value="UniProtKB-ARBA"/>
</dbReference>
<comment type="subcellular location">
    <subcellularLocation>
        <location evidence="2">Cytoplasm</location>
    </subcellularLocation>
    <subcellularLocation>
        <location evidence="1">Nucleus</location>
    </subcellularLocation>
</comment>
<dbReference type="PROSITE" id="PS51471">
    <property type="entry name" value="FE2OG_OXY"/>
    <property type="match status" value="1"/>
</dbReference>
<evidence type="ECO:0000313" key="12">
    <source>
        <dbReference type="Proteomes" id="UP001604277"/>
    </source>
</evidence>
<protein>
    <submittedName>
        <fullName evidence="11">2-oxoglutarate (2OG) and Fe(II)-dependent oxygenase superfamily protein</fullName>
    </submittedName>
</protein>
<evidence type="ECO:0000256" key="8">
    <source>
        <dbReference type="ARBA" id="ARBA00059922"/>
    </source>
</evidence>
<proteinExistence type="inferred from homology"/>
<dbReference type="InterPro" id="IPR050295">
    <property type="entry name" value="Plant_2OG-oxidoreductases"/>
</dbReference>
<comment type="similarity">
    <text evidence="3 9">Belongs to the iron/ascorbate-dependent oxidoreductase family.</text>
</comment>
<keyword evidence="12" id="KW-1185">Reference proteome</keyword>
<dbReference type="PANTHER" id="PTHR47991">
    <property type="entry name" value="OXOGLUTARATE/IRON-DEPENDENT DIOXYGENASE"/>
    <property type="match status" value="1"/>
</dbReference>
<dbReference type="Gene3D" id="2.60.120.330">
    <property type="entry name" value="B-lactam Antibiotic, Isopenicillin N Synthase, Chain"/>
    <property type="match status" value="1"/>
</dbReference>
<reference evidence="12" key="1">
    <citation type="submission" date="2024-07" db="EMBL/GenBank/DDBJ databases">
        <title>Two chromosome-level genome assemblies of Korean endemic species Abeliophyllum distichum and Forsythia ovata (Oleaceae).</title>
        <authorList>
            <person name="Jang H."/>
        </authorList>
    </citation>
    <scope>NUCLEOTIDE SEQUENCE [LARGE SCALE GENOMIC DNA]</scope>
</reference>
<dbReference type="AlphaFoldDB" id="A0ABD1TP27"/>
<evidence type="ECO:0000313" key="11">
    <source>
        <dbReference type="EMBL" id="KAL2514308.1"/>
    </source>
</evidence>
<evidence type="ECO:0000256" key="6">
    <source>
        <dbReference type="ARBA" id="ARBA00023004"/>
    </source>
</evidence>
<name>A0ABD1TP27_9LAMI</name>
<dbReference type="InterPro" id="IPR044861">
    <property type="entry name" value="IPNS-like_FE2OG_OXY"/>
</dbReference>
<dbReference type="InterPro" id="IPR005123">
    <property type="entry name" value="Oxoglu/Fe-dep_dioxygenase_dom"/>
</dbReference>
<dbReference type="GO" id="GO:0005634">
    <property type="term" value="C:nucleus"/>
    <property type="evidence" value="ECO:0007669"/>
    <property type="project" value="UniProtKB-SubCell"/>
</dbReference>
<dbReference type="GO" id="GO:0005737">
    <property type="term" value="C:cytoplasm"/>
    <property type="evidence" value="ECO:0007669"/>
    <property type="project" value="UniProtKB-SubCell"/>
</dbReference>
<dbReference type="InterPro" id="IPR027443">
    <property type="entry name" value="IPNS-like_sf"/>
</dbReference>
<dbReference type="Pfam" id="PF14226">
    <property type="entry name" value="DIOX_N"/>
    <property type="match status" value="1"/>
</dbReference>
<organism evidence="11 12">
    <name type="scientific">Forsythia ovata</name>
    <dbReference type="NCBI Taxonomy" id="205694"/>
    <lineage>
        <taxon>Eukaryota</taxon>
        <taxon>Viridiplantae</taxon>
        <taxon>Streptophyta</taxon>
        <taxon>Embryophyta</taxon>
        <taxon>Tracheophyta</taxon>
        <taxon>Spermatophyta</taxon>
        <taxon>Magnoliopsida</taxon>
        <taxon>eudicotyledons</taxon>
        <taxon>Gunneridae</taxon>
        <taxon>Pentapetalae</taxon>
        <taxon>asterids</taxon>
        <taxon>lamiids</taxon>
        <taxon>Lamiales</taxon>
        <taxon>Oleaceae</taxon>
        <taxon>Forsythieae</taxon>
        <taxon>Forsythia</taxon>
    </lineage>
</organism>
<dbReference type="InterPro" id="IPR026992">
    <property type="entry name" value="DIOX_N"/>
</dbReference>
<keyword evidence="4" id="KW-0963">Cytoplasm</keyword>
<evidence type="ECO:0000256" key="2">
    <source>
        <dbReference type="ARBA" id="ARBA00004496"/>
    </source>
</evidence>
<sequence>MKRLNTPVTASDMGALFLTANSVAKRPASIGSVRILPECSEKSVSKLNLDDIEEFSTSEFQHQRSMCRSKKSLLKTIVEEPQIRGNCSTDFLKWKELLLSMSPGMVMPEESRKADYDSLETQYQKGVKHLYDNGIEHVPRKYILPASERPNVVNERSRDATHHINLKLPIIDFSELQGPNRSQVLTSLASACENYGFFQLVNHGIPYEIISNMVDVSKRFFELPFSEREKYMSADMGSPVRYGTSYNQTNDGVFCWRDFLKLVCHPLPDLLPHWPSSPLDFRKLAVRYAKEVKFLFLMLVDAILESLGLMNKKKTTEKDEDKDEDEKKEILKEFEDGSQLMVMNCYPPCPQPDLTLGMPPHSDYGFLTLLLQDEVKGLQIQHKENWVTVEPIPGSFVVNVGDHLEIFSNGRYKSVLHRVLVNSMNYRISVASLHSLPFKSTVQPCPKLISETNPRRYMDTDFATFLDYIKSRDATKKSFLQSRKLTS</sequence>
<evidence type="ECO:0000256" key="5">
    <source>
        <dbReference type="ARBA" id="ARBA00022723"/>
    </source>
</evidence>
<comment type="caution">
    <text evidence="11">The sequence shown here is derived from an EMBL/GenBank/DDBJ whole genome shotgun (WGS) entry which is preliminary data.</text>
</comment>
<dbReference type="Proteomes" id="UP001604277">
    <property type="component" value="Unassembled WGS sequence"/>
</dbReference>
<evidence type="ECO:0000256" key="3">
    <source>
        <dbReference type="ARBA" id="ARBA00008056"/>
    </source>
</evidence>
<keyword evidence="5 9" id="KW-0479">Metal-binding</keyword>
<feature type="domain" description="Fe2OG dioxygenase" evidence="10">
    <location>
        <begin position="336"/>
        <end position="436"/>
    </location>
</feature>
<dbReference type="FunFam" id="2.60.120.330:FF:000015">
    <property type="entry name" value="Protein DMR6-LIKE OXYGENASE 1"/>
    <property type="match status" value="1"/>
</dbReference>
<dbReference type="GO" id="GO:0016706">
    <property type="term" value="F:2-oxoglutarate-dependent dioxygenase activity"/>
    <property type="evidence" value="ECO:0007669"/>
    <property type="project" value="UniProtKB-ARBA"/>
</dbReference>
<dbReference type="PRINTS" id="PR00682">
    <property type="entry name" value="IPNSYNTHASE"/>
</dbReference>
<keyword evidence="6 9" id="KW-0408">Iron</keyword>
<evidence type="ECO:0000256" key="1">
    <source>
        <dbReference type="ARBA" id="ARBA00004123"/>
    </source>
</evidence>
<evidence type="ECO:0000256" key="9">
    <source>
        <dbReference type="RuleBase" id="RU003682"/>
    </source>
</evidence>
<keyword evidence="9" id="KW-0560">Oxidoreductase</keyword>
<dbReference type="SUPFAM" id="SSF51197">
    <property type="entry name" value="Clavaminate synthase-like"/>
    <property type="match status" value="1"/>
</dbReference>
<dbReference type="GO" id="GO:0046872">
    <property type="term" value="F:metal ion binding"/>
    <property type="evidence" value="ECO:0007669"/>
    <property type="project" value="UniProtKB-KW"/>
</dbReference>
<keyword evidence="7" id="KW-0539">Nucleus</keyword>
<comment type="function">
    <text evidence="8">Involved in the regulation of shoot development and salicylic acid (SA) homeostasis.</text>
</comment>
<evidence type="ECO:0000256" key="4">
    <source>
        <dbReference type="ARBA" id="ARBA00022490"/>
    </source>
</evidence>
<accession>A0ABD1TP27</accession>
<gene>
    <name evidence="11" type="ORF">Fot_28279</name>
</gene>
<evidence type="ECO:0000259" key="10">
    <source>
        <dbReference type="PROSITE" id="PS51471"/>
    </source>
</evidence>
<dbReference type="GO" id="GO:0002238">
    <property type="term" value="P:response to molecule of fungal origin"/>
    <property type="evidence" value="ECO:0007669"/>
    <property type="project" value="UniProtKB-ARBA"/>
</dbReference>
<evidence type="ECO:0000256" key="7">
    <source>
        <dbReference type="ARBA" id="ARBA00023242"/>
    </source>
</evidence>